<dbReference type="Gene3D" id="2.60.40.10">
    <property type="entry name" value="Immunoglobulins"/>
    <property type="match status" value="1"/>
</dbReference>
<dbReference type="PRINTS" id="PR00138">
    <property type="entry name" value="MATRIXIN"/>
</dbReference>
<dbReference type="Gene3D" id="3.40.390.10">
    <property type="entry name" value="Collagenase (Catalytic Domain)"/>
    <property type="match status" value="1"/>
</dbReference>
<dbReference type="OrthoDB" id="574310at2"/>
<keyword evidence="1" id="KW-0732">Signal</keyword>
<reference evidence="3" key="1">
    <citation type="submission" date="2017-02" db="EMBL/GenBank/DDBJ databases">
        <authorList>
            <person name="Daims H."/>
        </authorList>
    </citation>
    <scope>NUCLEOTIDE SEQUENCE [LARGE SCALE GENOMIC DNA]</scope>
</reference>
<protein>
    <submittedName>
        <fullName evidence="2">Putative TPA: chitinase C ChiC</fullName>
    </submittedName>
</protein>
<proteinExistence type="predicted"/>
<dbReference type="InterPro" id="IPR013783">
    <property type="entry name" value="Ig-like_fold"/>
</dbReference>
<gene>
    <name evidence="2" type="ORF">CRENPOLYSF1_430033</name>
</gene>
<organism evidence="2 3">
    <name type="scientific">Crenothrix polyspora</name>
    <dbReference type="NCBI Taxonomy" id="360316"/>
    <lineage>
        <taxon>Bacteria</taxon>
        <taxon>Pseudomonadati</taxon>
        <taxon>Pseudomonadota</taxon>
        <taxon>Gammaproteobacteria</taxon>
        <taxon>Methylococcales</taxon>
        <taxon>Crenotrichaceae</taxon>
        <taxon>Crenothrix</taxon>
    </lineage>
</organism>
<dbReference type="Proteomes" id="UP000195667">
    <property type="component" value="Unassembled WGS sequence"/>
</dbReference>
<dbReference type="GO" id="GO:0008270">
    <property type="term" value="F:zinc ion binding"/>
    <property type="evidence" value="ECO:0007669"/>
    <property type="project" value="InterPro"/>
</dbReference>
<accession>A0A1R4HAN2</accession>
<feature type="signal peptide" evidence="1">
    <location>
        <begin position="1"/>
        <end position="24"/>
    </location>
</feature>
<dbReference type="AlphaFoldDB" id="A0A1R4HAN2"/>
<dbReference type="InterPro" id="IPR021190">
    <property type="entry name" value="Pept_M10A"/>
</dbReference>
<name>A0A1R4HAN2_9GAMM</name>
<dbReference type="InterPro" id="IPR024079">
    <property type="entry name" value="MetalloPept_cat_dom_sf"/>
</dbReference>
<dbReference type="SUPFAM" id="SSF55486">
    <property type="entry name" value="Metalloproteases ('zincins'), catalytic domain"/>
    <property type="match status" value="1"/>
</dbReference>
<sequence>MRLTSYLTACFALLFCLHNTDCVAWEQITCKLAKNQGNKKRWLTHEYKPVIDPVSIPEGSPQHAALLQAIKQMNLNPSRFRYVSGGMDNVDGVGVANGESEIWMKDLGADRSHISATEQSDADYSSSCTATESDIIINSHYRPAREPVNINKIDYSTTKSQMFEYGGSYGVFRSIVMHEMGHAAGLQHEGDSLNLMGGDYLLVAQGDTVNPYIGEDAASGLIALYGLADNAQEDISVSHWRYGGKKALGDGSFFSIHQRSRIFDSANKELDKHCPYVKPDLSGAPISSCPEPVYKVTPGQAVKLELSYENAGKTTPLHAIVNYYVSDDAVIDISDTVLATKTLAFKRDSTPATFSTDLVVPKALISGKPYWLGCIVDANNQLAESFETNNATYIGIVVK</sequence>
<evidence type="ECO:0000256" key="1">
    <source>
        <dbReference type="SAM" id="SignalP"/>
    </source>
</evidence>
<dbReference type="GO" id="GO:0004222">
    <property type="term" value="F:metalloendopeptidase activity"/>
    <property type="evidence" value="ECO:0007669"/>
    <property type="project" value="InterPro"/>
</dbReference>
<dbReference type="EMBL" id="FUKI01000119">
    <property type="protein sequence ID" value="SJM93322.1"/>
    <property type="molecule type" value="Genomic_DNA"/>
</dbReference>
<keyword evidence="3" id="KW-1185">Reference proteome</keyword>
<dbReference type="GO" id="GO:0006508">
    <property type="term" value="P:proteolysis"/>
    <property type="evidence" value="ECO:0007669"/>
    <property type="project" value="InterPro"/>
</dbReference>
<feature type="chain" id="PRO_5012164484" evidence="1">
    <location>
        <begin position="25"/>
        <end position="399"/>
    </location>
</feature>
<evidence type="ECO:0000313" key="3">
    <source>
        <dbReference type="Proteomes" id="UP000195667"/>
    </source>
</evidence>
<evidence type="ECO:0000313" key="2">
    <source>
        <dbReference type="EMBL" id="SJM93322.1"/>
    </source>
</evidence>